<accession>A0A5K4F8P6</accession>
<dbReference type="AlphaFoldDB" id="A0A5K4F8P6"/>
<evidence type="ECO:0000256" key="1">
    <source>
        <dbReference type="SAM" id="SignalP"/>
    </source>
</evidence>
<dbReference type="WBParaSite" id="Smp_328480.1">
    <property type="protein sequence ID" value="Smp_328480.1"/>
    <property type="gene ID" value="Smp_328480"/>
</dbReference>
<name>A0A5K4F8P6_SCHMA</name>
<reference evidence="3" key="1">
    <citation type="journal article" date="2012" name="PLoS Negl. Trop. Dis.">
        <title>A systematically improved high quality genome and transcriptome of the human blood fluke Schistosoma mansoni.</title>
        <authorList>
            <person name="Protasio A.V."/>
            <person name="Tsai I.J."/>
            <person name="Babbage A."/>
            <person name="Nichol S."/>
            <person name="Hunt M."/>
            <person name="Aslett M.A."/>
            <person name="De Silva N."/>
            <person name="Velarde G.S."/>
            <person name="Anderson T.J."/>
            <person name="Clark R.C."/>
            <person name="Davidson C."/>
            <person name="Dillon G.P."/>
            <person name="Holroyd N.E."/>
            <person name="LoVerde P.T."/>
            <person name="Lloyd C."/>
            <person name="McQuillan J."/>
            <person name="Oliveira G."/>
            <person name="Otto T.D."/>
            <person name="Parker-Manuel S.J."/>
            <person name="Quail M.A."/>
            <person name="Wilson R.A."/>
            <person name="Zerlotini A."/>
            <person name="Dunne D.W."/>
            <person name="Berriman M."/>
        </authorList>
    </citation>
    <scope>NUCLEOTIDE SEQUENCE [LARGE SCALE GENOMIC DNA]</scope>
    <source>
        <strain evidence="3">Puerto Rican</strain>
    </source>
</reference>
<feature type="chain" id="PRO_5024411727" evidence="1">
    <location>
        <begin position="21"/>
        <end position="83"/>
    </location>
</feature>
<dbReference type="PANTHER" id="PTHR10083:SF373">
    <property type="entry name" value="SERINE PEPTIDASE INHIBITOR, KUNITZ TYPE, 2"/>
    <property type="match status" value="1"/>
</dbReference>
<keyword evidence="1" id="KW-0732">Signal</keyword>
<dbReference type="PANTHER" id="PTHR10083">
    <property type="entry name" value="KUNITZ-TYPE PROTEASE INHIBITOR-RELATED"/>
    <property type="match status" value="1"/>
</dbReference>
<dbReference type="SUPFAM" id="SSF57362">
    <property type="entry name" value="BPTI-like"/>
    <property type="match status" value="1"/>
</dbReference>
<evidence type="ECO:0000313" key="4">
    <source>
        <dbReference type="WBParaSite" id="Smp_328480.1"/>
    </source>
</evidence>
<dbReference type="CDD" id="cd22593">
    <property type="entry name" value="Kunitz_conkunitzin"/>
    <property type="match status" value="1"/>
</dbReference>
<dbReference type="Gene3D" id="4.10.410.10">
    <property type="entry name" value="Pancreatic trypsin inhibitor Kunitz domain"/>
    <property type="match status" value="1"/>
</dbReference>
<evidence type="ECO:0000313" key="3">
    <source>
        <dbReference type="Proteomes" id="UP000008854"/>
    </source>
</evidence>
<dbReference type="GO" id="GO:0005615">
    <property type="term" value="C:extracellular space"/>
    <property type="evidence" value="ECO:0007669"/>
    <property type="project" value="TreeGrafter"/>
</dbReference>
<dbReference type="InterPro" id="IPR050098">
    <property type="entry name" value="TFPI/VKTCI-like"/>
</dbReference>
<organism evidence="3 4">
    <name type="scientific">Schistosoma mansoni</name>
    <name type="common">Blood fluke</name>
    <dbReference type="NCBI Taxonomy" id="6183"/>
    <lineage>
        <taxon>Eukaryota</taxon>
        <taxon>Metazoa</taxon>
        <taxon>Spiralia</taxon>
        <taxon>Lophotrochozoa</taxon>
        <taxon>Platyhelminthes</taxon>
        <taxon>Trematoda</taxon>
        <taxon>Digenea</taxon>
        <taxon>Strigeidida</taxon>
        <taxon>Schistosomatoidea</taxon>
        <taxon>Schistosomatidae</taxon>
        <taxon>Schistosoma</taxon>
    </lineage>
</organism>
<dbReference type="InterPro" id="IPR002223">
    <property type="entry name" value="Kunitz_BPTI"/>
</dbReference>
<dbReference type="InParanoid" id="A0A5K4F8P6"/>
<dbReference type="SMART" id="SM00131">
    <property type="entry name" value="KU"/>
    <property type="match status" value="1"/>
</dbReference>
<keyword evidence="3" id="KW-1185">Reference proteome</keyword>
<protein>
    <submittedName>
        <fullName evidence="4">BPTI/Kunitz inhibitor domain-containing protein</fullName>
    </submittedName>
</protein>
<dbReference type="InterPro" id="IPR036880">
    <property type="entry name" value="Kunitz_BPTI_sf"/>
</dbReference>
<dbReference type="Pfam" id="PF00014">
    <property type="entry name" value="Kunitz_BPTI"/>
    <property type="match status" value="1"/>
</dbReference>
<reference evidence="4" key="2">
    <citation type="submission" date="2019-11" db="UniProtKB">
        <authorList>
            <consortium name="WormBaseParasite"/>
        </authorList>
    </citation>
    <scope>IDENTIFICATION</scope>
    <source>
        <strain evidence="4">Puerto Rican</strain>
    </source>
</reference>
<proteinExistence type="predicted"/>
<evidence type="ECO:0000259" key="2">
    <source>
        <dbReference type="PROSITE" id="PS50279"/>
    </source>
</evidence>
<feature type="domain" description="BPTI/Kunitz inhibitor" evidence="2">
    <location>
        <begin position="27"/>
        <end position="77"/>
    </location>
</feature>
<feature type="signal peptide" evidence="1">
    <location>
        <begin position="1"/>
        <end position="20"/>
    </location>
</feature>
<dbReference type="GO" id="GO:0004867">
    <property type="term" value="F:serine-type endopeptidase inhibitor activity"/>
    <property type="evidence" value="ECO:0007669"/>
    <property type="project" value="InterPro"/>
</dbReference>
<dbReference type="Proteomes" id="UP000008854">
    <property type="component" value="Unassembled WGS sequence"/>
</dbReference>
<sequence length="83" mass="9868">MEVKLLFVLVLFVVCHLVLCASIRKHCRQPLQIGKGNSNLTRFYYDKSKNQCFQFFYKGRKGNQNNFRTKVACERYCVVKKRN</sequence>
<dbReference type="PROSITE" id="PS50279">
    <property type="entry name" value="BPTI_KUNITZ_2"/>
    <property type="match status" value="1"/>
</dbReference>